<dbReference type="PANTHER" id="PTHR22891">
    <property type="entry name" value="EUKARYOTIC TRANSLATION INITIATION FACTOR 2C"/>
    <property type="match status" value="1"/>
</dbReference>
<dbReference type="PROSITE" id="PS50822">
    <property type="entry name" value="PIWI"/>
    <property type="match status" value="1"/>
</dbReference>
<evidence type="ECO:0000313" key="4">
    <source>
        <dbReference type="Proteomes" id="UP001160390"/>
    </source>
</evidence>
<dbReference type="Gene3D" id="3.30.420.10">
    <property type="entry name" value="Ribonuclease H-like superfamily/Ribonuclease H"/>
    <property type="match status" value="2"/>
</dbReference>
<accession>A0AA35M6E0</accession>
<dbReference type="SUPFAM" id="SSF53098">
    <property type="entry name" value="Ribonuclease H-like"/>
    <property type="match status" value="1"/>
</dbReference>
<dbReference type="InterPro" id="IPR003165">
    <property type="entry name" value="Piwi"/>
</dbReference>
<dbReference type="Pfam" id="PF02171">
    <property type="entry name" value="Piwi"/>
    <property type="match status" value="1"/>
</dbReference>
<gene>
    <name evidence="3" type="ORF">CCHLO57077_00019353</name>
    <name evidence="2" type="ORF">CCHLO57077_00019357</name>
</gene>
<sequence>MYFANVALKLNLKLGGNNELLENPRLGIINDNKTMVVGIDVTHPSPGSSSRAPSIAGMVASIDRWLGQWPAVLRVQAGARQEMVTDLSDMLKSRLQLWKTKGNHQSLPQNILLRKACTEMYPASDQKRGLPHFTIVIVGKRHHTRFYPTQEANADRTGNPKPGTIVDRVITEARNWDYFLQAHAALQGTARPGHYVVVLDEIFRARHAETLPPGFDNIADVLEDFTRSLCYVYGRTTKAVSLCTPAYYADIVWDVQIENKDVRIHDKLKNTMSYI</sequence>
<dbReference type="EMBL" id="CABFNP030001112">
    <property type="protein sequence ID" value="CAI6091365.1"/>
    <property type="molecule type" value="Genomic_DNA"/>
</dbReference>
<evidence type="ECO:0000313" key="3">
    <source>
        <dbReference type="EMBL" id="CAI6091365.1"/>
    </source>
</evidence>
<dbReference type="InterPro" id="IPR012337">
    <property type="entry name" value="RNaseH-like_sf"/>
</dbReference>
<name>A0AA35M6E0_9HYPO</name>
<comment type="caution">
    <text evidence="2">The sequence shown here is derived from an EMBL/GenBank/DDBJ whole genome shotgun (WGS) entry which is preliminary data.</text>
</comment>
<protein>
    <recommendedName>
        <fullName evidence="1">Piwi domain-containing protein</fullName>
    </recommendedName>
</protein>
<dbReference type="SMART" id="SM00950">
    <property type="entry name" value="Piwi"/>
    <property type="match status" value="1"/>
</dbReference>
<dbReference type="EMBL" id="CABFNP030001111">
    <property type="protein sequence ID" value="CAI6091361.1"/>
    <property type="molecule type" value="Genomic_DNA"/>
</dbReference>
<feature type="domain" description="Piwi" evidence="1">
    <location>
        <begin position="1"/>
        <end position="252"/>
    </location>
</feature>
<dbReference type="AlphaFoldDB" id="A0AA35M6E0"/>
<dbReference type="Proteomes" id="UP001160390">
    <property type="component" value="Unassembled WGS sequence"/>
</dbReference>
<dbReference type="GO" id="GO:0003676">
    <property type="term" value="F:nucleic acid binding"/>
    <property type="evidence" value="ECO:0007669"/>
    <property type="project" value="InterPro"/>
</dbReference>
<proteinExistence type="predicted"/>
<evidence type="ECO:0000259" key="1">
    <source>
        <dbReference type="PROSITE" id="PS50822"/>
    </source>
</evidence>
<reference evidence="2" key="1">
    <citation type="submission" date="2023-01" db="EMBL/GenBank/DDBJ databases">
        <authorList>
            <person name="Piombo E."/>
        </authorList>
    </citation>
    <scope>NUCLEOTIDE SEQUENCE</scope>
</reference>
<keyword evidence="4" id="KW-1185">Reference proteome</keyword>
<organism evidence="2 4">
    <name type="scientific">Clonostachys chloroleuca</name>
    <dbReference type="NCBI Taxonomy" id="1926264"/>
    <lineage>
        <taxon>Eukaryota</taxon>
        <taxon>Fungi</taxon>
        <taxon>Dikarya</taxon>
        <taxon>Ascomycota</taxon>
        <taxon>Pezizomycotina</taxon>
        <taxon>Sordariomycetes</taxon>
        <taxon>Hypocreomycetidae</taxon>
        <taxon>Hypocreales</taxon>
        <taxon>Bionectriaceae</taxon>
        <taxon>Clonostachys</taxon>
    </lineage>
</organism>
<dbReference type="InterPro" id="IPR036397">
    <property type="entry name" value="RNaseH_sf"/>
</dbReference>
<evidence type="ECO:0000313" key="2">
    <source>
        <dbReference type="EMBL" id="CAI6091361.1"/>
    </source>
</evidence>